<dbReference type="Proteomes" id="UP000239589">
    <property type="component" value="Unassembled WGS sequence"/>
</dbReference>
<feature type="transmembrane region" description="Helical" evidence="1">
    <location>
        <begin position="12"/>
        <end position="30"/>
    </location>
</feature>
<comment type="caution">
    <text evidence="2">The sequence shown here is derived from an EMBL/GenBank/DDBJ whole genome shotgun (WGS) entry which is preliminary data.</text>
</comment>
<keyword evidence="3" id="KW-1185">Reference proteome</keyword>
<name>A0A2S6CSY8_9CYAN</name>
<keyword evidence="1" id="KW-0472">Membrane</keyword>
<proteinExistence type="predicted"/>
<dbReference type="EMBL" id="PGEM01000093">
    <property type="protein sequence ID" value="PPJ62839.1"/>
    <property type="molecule type" value="Genomic_DNA"/>
</dbReference>
<evidence type="ECO:0000256" key="1">
    <source>
        <dbReference type="SAM" id="Phobius"/>
    </source>
</evidence>
<reference evidence="2 3" key="1">
    <citation type="submission" date="2018-02" db="EMBL/GenBank/DDBJ databases">
        <title>Discovery of a pederin family compound in a non-symbiotic bloom-forming cyanobacterium.</title>
        <authorList>
            <person name="Kust A."/>
            <person name="Mares J."/>
            <person name="Jokela J."/>
            <person name="Urajova P."/>
            <person name="Hajek J."/>
            <person name="Saurav K."/>
            <person name="Voracova K."/>
            <person name="Fewer D.P."/>
            <person name="Haapaniemi E."/>
            <person name="Permi P."/>
            <person name="Rehakova K."/>
            <person name="Sivonen K."/>
            <person name="Hrouzek P."/>
        </authorList>
    </citation>
    <scope>NUCLEOTIDE SEQUENCE [LARGE SCALE GENOMIC DNA]</scope>
    <source>
        <strain evidence="2 3">CHARLIE-1</strain>
    </source>
</reference>
<dbReference type="RefSeq" id="WP_104388308.1">
    <property type="nucleotide sequence ID" value="NZ_PGEM01000093.1"/>
</dbReference>
<organism evidence="2 3">
    <name type="scientific">Cuspidothrix issatschenkoi CHARLIE-1</name>
    <dbReference type="NCBI Taxonomy" id="2052836"/>
    <lineage>
        <taxon>Bacteria</taxon>
        <taxon>Bacillati</taxon>
        <taxon>Cyanobacteriota</taxon>
        <taxon>Cyanophyceae</taxon>
        <taxon>Nostocales</taxon>
        <taxon>Aphanizomenonaceae</taxon>
        <taxon>Cuspidothrix</taxon>
    </lineage>
</organism>
<sequence>MYISHRAALVRNLGVATCNGAITLIILLIAPLGLTAVIINTLLVTLASFINAAAGDRIVRFLQPAQIKTIIAEIINQNSIIMNSSQQKQK</sequence>
<evidence type="ECO:0000313" key="2">
    <source>
        <dbReference type="EMBL" id="PPJ62839.1"/>
    </source>
</evidence>
<evidence type="ECO:0000313" key="3">
    <source>
        <dbReference type="Proteomes" id="UP000239589"/>
    </source>
</evidence>
<dbReference type="NCBIfam" id="NF040558">
    <property type="entry name" value="CAS_Csx18"/>
    <property type="match status" value="1"/>
</dbReference>
<protein>
    <submittedName>
        <fullName evidence="2">Uncharacterized protein</fullName>
    </submittedName>
</protein>
<feature type="transmembrane region" description="Helical" evidence="1">
    <location>
        <begin position="36"/>
        <end position="54"/>
    </location>
</feature>
<gene>
    <name evidence="2" type="ORF">CUN59_13365</name>
</gene>
<dbReference type="AlphaFoldDB" id="A0A2S6CSY8"/>
<dbReference type="OrthoDB" id="574339at2"/>
<keyword evidence="1" id="KW-1133">Transmembrane helix</keyword>
<keyword evidence="1" id="KW-0812">Transmembrane</keyword>
<accession>A0A2S6CSY8</accession>